<dbReference type="GO" id="GO:0005856">
    <property type="term" value="C:cytoskeleton"/>
    <property type="evidence" value="ECO:0007669"/>
    <property type="project" value="UniProtKB-SubCell"/>
</dbReference>
<comment type="subcellular location">
    <subcellularLocation>
        <location evidence="1">Cell projection</location>
        <location evidence="1">Cilium</location>
    </subcellularLocation>
    <subcellularLocation>
        <location evidence="2">Cytoplasm</location>
        <location evidence="2">Cytoskeleton</location>
    </subcellularLocation>
</comment>
<comment type="caution">
    <text evidence="7">The sequence shown here is derived from an EMBL/GenBank/DDBJ whole genome shotgun (WGS) entry which is preliminary data.</text>
</comment>
<evidence type="ECO:0000313" key="7">
    <source>
        <dbReference type="EMBL" id="KAA0187612.1"/>
    </source>
</evidence>
<dbReference type="Pfam" id="PF13864">
    <property type="entry name" value="Enkurin"/>
    <property type="match status" value="1"/>
</dbReference>
<dbReference type="PANTHER" id="PTHR21490">
    <property type="entry name" value="ENKURIN-RELATED"/>
    <property type="match status" value="1"/>
</dbReference>
<dbReference type="InterPro" id="IPR052102">
    <property type="entry name" value="Enkurin_domain-protein"/>
</dbReference>
<feature type="domain" description="Enkurin" evidence="6">
    <location>
        <begin position="1"/>
        <end position="74"/>
    </location>
</feature>
<accession>A0A8E0VGV1</accession>
<dbReference type="Proteomes" id="UP000728185">
    <property type="component" value="Unassembled WGS sequence"/>
</dbReference>
<keyword evidence="3" id="KW-0963">Cytoplasm</keyword>
<dbReference type="OrthoDB" id="2123594at2759"/>
<protein>
    <recommendedName>
        <fullName evidence="6">Enkurin domain-containing protein</fullName>
    </recommendedName>
</protein>
<evidence type="ECO:0000256" key="4">
    <source>
        <dbReference type="ARBA" id="ARBA00023212"/>
    </source>
</evidence>
<proteinExistence type="predicted"/>
<dbReference type="PANTHER" id="PTHR21490:SF0">
    <property type="entry name" value="ENKURIN"/>
    <property type="match status" value="1"/>
</dbReference>
<organism evidence="7 8">
    <name type="scientific">Fasciolopsis buskii</name>
    <dbReference type="NCBI Taxonomy" id="27845"/>
    <lineage>
        <taxon>Eukaryota</taxon>
        <taxon>Metazoa</taxon>
        <taxon>Spiralia</taxon>
        <taxon>Lophotrochozoa</taxon>
        <taxon>Platyhelminthes</taxon>
        <taxon>Trematoda</taxon>
        <taxon>Digenea</taxon>
        <taxon>Plagiorchiida</taxon>
        <taxon>Echinostomata</taxon>
        <taxon>Echinostomatoidea</taxon>
        <taxon>Fasciolidae</taxon>
        <taxon>Fasciolopsis</taxon>
    </lineage>
</organism>
<dbReference type="AlphaFoldDB" id="A0A8E0VGV1"/>
<name>A0A8E0VGV1_9TREM</name>
<evidence type="ECO:0000256" key="1">
    <source>
        <dbReference type="ARBA" id="ARBA00004138"/>
    </source>
</evidence>
<keyword evidence="5" id="KW-0966">Cell projection</keyword>
<dbReference type="PROSITE" id="PS51665">
    <property type="entry name" value="ENKURIN"/>
    <property type="match status" value="1"/>
</dbReference>
<evidence type="ECO:0000256" key="3">
    <source>
        <dbReference type="ARBA" id="ARBA00022490"/>
    </source>
</evidence>
<dbReference type="InterPro" id="IPR027012">
    <property type="entry name" value="Enkurin_dom"/>
</dbReference>
<gene>
    <name evidence="7" type="ORF">FBUS_03646</name>
</gene>
<reference evidence="7" key="1">
    <citation type="submission" date="2019-05" db="EMBL/GenBank/DDBJ databases">
        <title>Annotation for the trematode Fasciolopsis buski.</title>
        <authorList>
            <person name="Choi Y.-J."/>
        </authorList>
    </citation>
    <scope>NUCLEOTIDE SEQUENCE</scope>
    <source>
        <strain evidence="7">HT</strain>
        <tissue evidence="7">Whole worm</tissue>
    </source>
</reference>
<evidence type="ECO:0000259" key="6">
    <source>
        <dbReference type="PROSITE" id="PS51665"/>
    </source>
</evidence>
<evidence type="ECO:0000256" key="5">
    <source>
        <dbReference type="ARBA" id="ARBA00023273"/>
    </source>
</evidence>
<evidence type="ECO:0000256" key="2">
    <source>
        <dbReference type="ARBA" id="ARBA00004245"/>
    </source>
</evidence>
<dbReference type="EMBL" id="LUCM01009001">
    <property type="protein sequence ID" value="KAA0187612.1"/>
    <property type="molecule type" value="Genomic_DNA"/>
</dbReference>
<dbReference type="GO" id="GO:0005929">
    <property type="term" value="C:cilium"/>
    <property type="evidence" value="ECO:0007669"/>
    <property type="project" value="UniProtKB-SubCell"/>
</dbReference>
<keyword evidence="8" id="KW-1185">Reference proteome</keyword>
<dbReference type="GO" id="GO:0005516">
    <property type="term" value="F:calmodulin binding"/>
    <property type="evidence" value="ECO:0007669"/>
    <property type="project" value="TreeGrafter"/>
</dbReference>
<sequence length="76" mass="9168">MQERNALYQVTPEERKKLITGLKQRWQTLYRQYQTLSIMVDTQPKVNKKLLLENELNMLEHDIEFLERFDTILVGS</sequence>
<evidence type="ECO:0000313" key="8">
    <source>
        <dbReference type="Proteomes" id="UP000728185"/>
    </source>
</evidence>
<keyword evidence="4" id="KW-0206">Cytoskeleton</keyword>